<dbReference type="AlphaFoldDB" id="A0A9P0APT3"/>
<sequence>MQKSDPPTSGNTSPQELDLAEQFKRLQEQFNKQQVNLNQLLRVKHASTTEDKENVQSPSLRSRSSRRSDSSRTSRHLRSRSRDSSPKKHRSSSRDHHSSSRRRYSRSRDRHSRYHRRSRSRSRTSQSTHRRSASRHHRRHRRSRSNTTSTKSCSVTRRSEEVSERETSASATAEKDTGASATADITPDLLALLGESTEEIQIGKPLHPFLVERWRRILQNGLSKEKREELRKRHPRPENFNVLVAPKLNTEVEPLLATNNKTKDAVLRASQTGATTLVTILGKTLTELLAVRDDPETTVLPIDNLINYISEAAHISCDIFYGMSSARKRTLAQAQVTPVAKNLILEAVSDEFLLGIDFTEKWKKAKESEKAANEMLKKPQGKPATKPSYPARKPFSRDLNSKAPALPKHLTNVNLVYQSPVLVEGKFLAKVEKDVAWPTLTPNTKDITCIMAINEDTNVDGGYASIVSGGLYEKDVEIRLTSQLGKGLNYTISIYTT</sequence>
<feature type="compositionally biased region" description="Low complexity" evidence="1">
    <location>
        <begin position="145"/>
        <end position="156"/>
    </location>
</feature>
<accession>A0A9P0APT3</accession>
<dbReference type="Proteomes" id="UP001154078">
    <property type="component" value="Chromosome 1"/>
</dbReference>
<dbReference type="PANTHER" id="PTHR34239">
    <property type="entry name" value="APPLE DOMAIN-CONTAINING PROTEIN"/>
    <property type="match status" value="1"/>
</dbReference>
<evidence type="ECO:0000313" key="3">
    <source>
        <dbReference type="Proteomes" id="UP001154078"/>
    </source>
</evidence>
<evidence type="ECO:0000313" key="2">
    <source>
        <dbReference type="EMBL" id="CAH0545756.1"/>
    </source>
</evidence>
<evidence type="ECO:0000256" key="1">
    <source>
        <dbReference type="SAM" id="MobiDB-lite"/>
    </source>
</evidence>
<gene>
    <name evidence="2" type="ORF">MELIAE_LOCUS86</name>
</gene>
<feature type="region of interest" description="Disordered" evidence="1">
    <location>
        <begin position="370"/>
        <end position="394"/>
    </location>
</feature>
<feature type="region of interest" description="Disordered" evidence="1">
    <location>
        <begin position="44"/>
        <end position="182"/>
    </location>
</feature>
<dbReference type="OrthoDB" id="6763154at2759"/>
<name>A0A9P0APT3_BRAAE</name>
<protein>
    <submittedName>
        <fullName evidence="2">Uncharacterized protein</fullName>
    </submittedName>
</protein>
<dbReference type="InterPro" id="IPR031734">
    <property type="entry name" value="MBF2"/>
</dbReference>
<feature type="compositionally biased region" description="Basic residues" evidence="1">
    <location>
        <begin position="99"/>
        <end position="144"/>
    </location>
</feature>
<feature type="compositionally biased region" description="Basic and acidic residues" evidence="1">
    <location>
        <begin position="157"/>
        <end position="177"/>
    </location>
</feature>
<dbReference type="Pfam" id="PF15868">
    <property type="entry name" value="MBF2"/>
    <property type="match status" value="1"/>
</dbReference>
<reference evidence="2" key="1">
    <citation type="submission" date="2021-12" db="EMBL/GenBank/DDBJ databases">
        <authorList>
            <person name="King R."/>
        </authorList>
    </citation>
    <scope>NUCLEOTIDE SEQUENCE</scope>
</reference>
<dbReference type="EMBL" id="OV121132">
    <property type="protein sequence ID" value="CAH0545756.1"/>
    <property type="molecule type" value="Genomic_DNA"/>
</dbReference>
<dbReference type="PANTHER" id="PTHR34239:SF2">
    <property type="entry name" value="TRANSPOSABLE ELEMENT P TRANSPOSASE_THAP9 CONSERVED DOMAIN-CONTAINING PROTEIN"/>
    <property type="match status" value="1"/>
</dbReference>
<proteinExistence type="predicted"/>
<organism evidence="2 3">
    <name type="scientific">Brassicogethes aeneus</name>
    <name type="common">Rape pollen beetle</name>
    <name type="synonym">Meligethes aeneus</name>
    <dbReference type="NCBI Taxonomy" id="1431903"/>
    <lineage>
        <taxon>Eukaryota</taxon>
        <taxon>Metazoa</taxon>
        <taxon>Ecdysozoa</taxon>
        <taxon>Arthropoda</taxon>
        <taxon>Hexapoda</taxon>
        <taxon>Insecta</taxon>
        <taxon>Pterygota</taxon>
        <taxon>Neoptera</taxon>
        <taxon>Endopterygota</taxon>
        <taxon>Coleoptera</taxon>
        <taxon>Polyphaga</taxon>
        <taxon>Cucujiformia</taxon>
        <taxon>Nitidulidae</taxon>
        <taxon>Meligethinae</taxon>
        <taxon>Brassicogethes</taxon>
    </lineage>
</organism>
<feature type="compositionally biased region" description="Basic and acidic residues" evidence="1">
    <location>
        <begin position="80"/>
        <end position="98"/>
    </location>
</feature>
<keyword evidence="3" id="KW-1185">Reference proteome</keyword>